<reference evidence="2" key="2">
    <citation type="submission" date="2023-05" db="EMBL/GenBank/DDBJ databases">
        <authorList>
            <consortium name="Lawrence Berkeley National Laboratory"/>
            <person name="Steindorff A."/>
            <person name="Hensen N."/>
            <person name="Bonometti L."/>
            <person name="Westerberg I."/>
            <person name="Brannstrom I.O."/>
            <person name="Guillou S."/>
            <person name="Cros-Aarteil S."/>
            <person name="Calhoun S."/>
            <person name="Haridas S."/>
            <person name="Kuo A."/>
            <person name="Mondo S."/>
            <person name="Pangilinan J."/>
            <person name="Riley R."/>
            <person name="Labutti K."/>
            <person name="Andreopoulos B."/>
            <person name="Lipzen A."/>
            <person name="Chen C."/>
            <person name="Yanf M."/>
            <person name="Daum C."/>
            <person name="Ng V."/>
            <person name="Clum A."/>
            <person name="Ohm R."/>
            <person name="Martin F."/>
            <person name="Silar P."/>
            <person name="Natvig D."/>
            <person name="Lalanne C."/>
            <person name="Gautier V."/>
            <person name="Ament-Velasquez S.L."/>
            <person name="Kruys A."/>
            <person name="Hutchinson M.I."/>
            <person name="Powell A.J."/>
            <person name="Barry K."/>
            <person name="Miller A.N."/>
            <person name="Grigoriev I.V."/>
            <person name="Debuchy R."/>
            <person name="Gladieux P."/>
            <person name="Thoren M.H."/>
            <person name="Johannesson H."/>
        </authorList>
    </citation>
    <scope>NUCLEOTIDE SEQUENCE</scope>
    <source>
        <strain evidence="2">CBS 532.94</strain>
    </source>
</reference>
<comment type="caution">
    <text evidence="2">The sequence shown here is derived from an EMBL/GenBank/DDBJ whole genome shotgun (WGS) entry which is preliminary data.</text>
</comment>
<evidence type="ECO:0000313" key="2">
    <source>
        <dbReference type="EMBL" id="KAK4241350.1"/>
    </source>
</evidence>
<evidence type="ECO:0000256" key="1">
    <source>
        <dbReference type="SAM" id="SignalP"/>
    </source>
</evidence>
<keyword evidence="1" id="KW-0732">Signal</keyword>
<proteinExistence type="predicted"/>
<feature type="signal peptide" evidence="1">
    <location>
        <begin position="1"/>
        <end position="29"/>
    </location>
</feature>
<name>A0AAN7CG19_9PEZI</name>
<dbReference type="AlphaFoldDB" id="A0AAN7CG19"/>
<dbReference type="EMBL" id="MU860023">
    <property type="protein sequence ID" value="KAK4241350.1"/>
    <property type="molecule type" value="Genomic_DNA"/>
</dbReference>
<gene>
    <name evidence="2" type="ORF">C8A03DRAFT_30445</name>
</gene>
<accession>A0AAN7CG19</accession>
<keyword evidence="3" id="KW-1185">Reference proteome</keyword>
<protein>
    <submittedName>
        <fullName evidence="2">Uncharacterized protein</fullName>
    </submittedName>
</protein>
<dbReference type="Proteomes" id="UP001303760">
    <property type="component" value="Unassembled WGS sequence"/>
</dbReference>
<evidence type="ECO:0000313" key="3">
    <source>
        <dbReference type="Proteomes" id="UP001303760"/>
    </source>
</evidence>
<sequence>MSKQPTVWDHEAHLTLLLAFLAEAPPTTAEWERILDRVTQKGYNYSASAAM</sequence>
<organism evidence="2 3">
    <name type="scientific">Achaetomium macrosporum</name>
    <dbReference type="NCBI Taxonomy" id="79813"/>
    <lineage>
        <taxon>Eukaryota</taxon>
        <taxon>Fungi</taxon>
        <taxon>Dikarya</taxon>
        <taxon>Ascomycota</taxon>
        <taxon>Pezizomycotina</taxon>
        <taxon>Sordariomycetes</taxon>
        <taxon>Sordariomycetidae</taxon>
        <taxon>Sordariales</taxon>
        <taxon>Chaetomiaceae</taxon>
        <taxon>Achaetomium</taxon>
    </lineage>
</organism>
<reference evidence="2" key="1">
    <citation type="journal article" date="2023" name="Mol. Phylogenet. Evol.">
        <title>Genome-scale phylogeny and comparative genomics of the fungal order Sordariales.</title>
        <authorList>
            <person name="Hensen N."/>
            <person name="Bonometti L."/>
            <person name="Westerberg I."/>
            <person name="Brannstrom I.O."/>
            <person name="Guillou S."/>
            <person name="Cros-Aarteil S."/>
            <person name="Calhoun S."/>
            <person name="Haridas S."/>
            <person name="Kuo A."/>
            <person name="Mondo S."/>
            <person name="Pangilinan J."/>
            <person name="Riley R."/>
            <person name="LaButti K."/>
            <person name="Andreopoulos B."/>
            <person name="Lipzen A."/>
            <person name="Chen C."/>
            <person name="Yan M."/>
            <person name="Daum C."/>
            <person name="Ng V."/>
            <person name="Clum A."/>
            <person name="Steindorff A."/>
            <person name="Ohm R.A."/>
            <person name="Martin F."/>
            <person name="Silar P."/>
            <person name="Natvig D.O."/>
            <person name="Lalanne C."/>
            <person name="Gautier V."/>
            <person name="Ament-Velasquez S.L."/>
            <person name="Kruys A."/>
            <person name="Hutchinson M.I."/>
            <person name="Powell A.J."/>
            <person name="Barry K."/>
            <person name="Miller A.N."/>
            <person name="Grigoriev I.V."/>
            <person name="Debuchy R."/>
            <person name="Gladieux P."/>
            <person name="Hiltunen Thoren M."/>
            <person name="Johannesson H."/>
        </authorList>
    </citation>
    <scope>NUCLEOTIDE SEQUENCE</scope>
    <source>
        <strain evidence="2">CBS 532.94</strain>
    </source>
</reference>
<feature type="chain" id="PRO_5042955904" evidence="1">
    <location>
        <begin position="30"/>
        <end position="51"/>
    </location>
</feature>